<sequence>MLSTLEPLSAPWETPSPHRAPPWEPTYQPRVLPPETLSEKPLLLGDTKDSRSKIFFDNETLNYHEPPHIPLSPLQRITSGESKKRVSLSDAKRSRRFVAASNVLLAGEPCVQLAPITFERVSHMPDGTMWITPHGSDPPIVLAFIRYANEQLSLTTLLLTGKDIWRTNII</sequence>
<evidence type="ECO:0000256" key="1">
    <source>
        <dbReference type="SAM" id="MobiDB-lite"/>
    </source>
</evidence>
<keyword evidence="3" id="KW-1185">Reference proteome</keyword>
<proteinExistence type="predicted"/>
<evidence type="ECO:0000313" key="2">
    <source>
        <dbReference type="EMBL" id="KAK7258980.1"/>
    </source>
</evidence>
<protein>
    <submittedName>
        <fullName evidence="2">Uncharacterized protein</fullName>
    </submittedName>
</protein>
<gene>
    <name evidence="2" type="ORF">RIF29_24573</name>
</gene>
<dbReference type="AlphaFoldDB" id="A0AAN9EM99"/>
<organism evidence="2 3">
    <name type="scientific">Crotalaria pallida</name>
    <name type="common">Smooth rattlebox</name>
    <name type="synonym">Crotalaria striata</name>
    <dbReference type="NCBI Taxonomy" id="3830"/>
    <lineage>
        <taxon>Eukaryota</taxon>
        <taxon>Viridiplantae</taxon>
        <taxon>Streptophyta</taxon>
        <taxon>Embryophyta</taxon>
        <taxon>Tracheophyta</taxon>
        <taxon>Spermatophyta</taxon>
        <taxon>Magnoliopsida</taxon>
        <taxon>eudicotyledons</taxon>
        <taxon>Gunneridae</taxon>
        <taxon>Pentapetalae</taxon>
        <taxon>rosids</taxon>
        <taxon>fabids</taxon>
        <taxon>Fabales</taxon>
        <taxon>Fabaceae</taxon>
        <taxon>Papilionoideae</taxon>
        <taxon>50 kb inversion clade</taxon>
        <taxon>genistoids sensu lato</taxon>
        <taxon>core genistoids</taxon>
        <taxon>Crotalarieae</taxon>
        <taxon>Crotalaria</taxon>
    </lineage>
</organism>
<accession>A0AAN9EM99</accession>
<name>A0AAN9EM99_CROPI</name>
<feature type="region of interest" description="Disordered" evidence="1">
    <location>
        <begin position="1"/>
        <end position="30"/>
    </location>
</feature>
<reference evidence="2 3" key="1">
    <citation type="submission" date="2024-01" db="EMBL/GenBank/DDBJ databases">
        <title>The genomes of 5 underutilized Papilionoideae crops provide insights into root nodulation and disease resistanc.</title>
        <authorList>
            <person name="Yuan L."/>
        </authorList>
    </citation>
    <scope>NUCLEOTIDE SEQUENCE [LARGE SCALE GENOMIC DNA]</scope>
    <source>
        <strain evidence="2">ZHUSHIDOU_FW_LH</strain>
        <tissue evidence="2">Leaf</tissue>
    </source>
</reference>
<dbReference type="Proteomes" id="UP001372338">
    <property type="component" value="Unassembled WGS sequence"/>
</dbReference>
<dbReference type="EMBL" id="JAYWIO010000005">
    <property type="protein sequence ID" value="KAK7258980.1"/>
    <property type="molecule type" value="Genomic_DNA"/>
</dbReference>
<comment type="caution">
    <text evidence="2">The sequence shown here is derived from an EMBL/GenBank/DDBJ whole genome shotgun (WGS) entry which is preliminary data.</text>
</comment>
<evidence type="ECO:0000313" key="3">
    <source>
        <dbReference type="Proteomes" id="UP001372338"/>
    </source>
</evidence>